<dbReference type="EMBL" id="WNTK01000010">
    <property type="protein sequence ID" value="KAG9476679.1"/>
    <property type="molecule type" value="Genomic_DNA"/>
</dbReference>
<reference evidence="2" key="1">
    <citation type="thesis" date="2020" institute="ProQuest LLC" country="789 East Eisenhower Parkway, Ann Arbor, MI, USA">
        <title>Comparative Genomics and Chromosome Evolution.</title>
        <authorList>
            <person name="Mudd A.B."/>
        </authorList>
    </citation>
    <scope>NUCLEOTIDE SEQUENCE</scope>
    <source>
        <strain evidence="2">HN-11 Male</strain>
        <tissue evidence="2">Kidney and liver</tissue>
    </source>
</reference>
<keyword evidence="3" id="KW-1185">Reference proteome</keyword>
<protein>
    <submittedName>
        <fullName evidence="2">Uncharacterized protein</fullName>
    </submittedName>
</protein>
<accession>A0A8J6EWF7</accession>
<name>A0A8J6EWF7_ELECQ</name>
<sequence>MRGVGAELSSGSSRLLPLLVVDKGRDMRGTKFPPSPHPLSIAINRRRRDGTALSSIPTPPIAKNERGRGGGGGGDLGAHKWKRIQIRQQVKLSKYRHR</sequence>
<dbReference type="AlphaFoldDB" id="A0A8J6EWF7"/>
<feature type="region of interest" description="Disordered" evidence="1">
    <location>
        <begin position="25"/>
        <end position="82"/>
    </location>
</feature>
<evidence type="ECO:0000256" key="1">
    <source>
        <dbReference type="SAM" id="MobiDB-lite"/>
    </source>
</evidence>
<dbReference type="Proteomes" id="UP000770717">
    <property type="component" value="Unassembled WGS sequence"/>
</dbReference>
<proteinExistence type="predicted"/>
<evidence type="ECO:0000313" key="3">
    <source>
        <dbReference type="Proteomes" id="UP000770717"/>
    </source>
</evidence>
<gene>
    <name evidence="2" type="ORF">GDO78_002203</name>
</gene>
<organism evidence="2 3">
    <name type="scientific">Eleutherodactylus coqui</name>
    <name type="common">Puerto Rican coqui</name>
    <dbReference type="NCBI Taxonomy" id="57060"/>
    <lineage>
        <taxon>Eukaryota</taxon>
        <taxon>Metazoa</taxon>
        <taxon>Chordata</taxon>
        <taxon>Craniata</taxon>
        <taxon>Vertebrata</taxon>
        <taxon>Euteleostomi</taxon>
        <taxon>Amphibia</taxon>
        <taxon>Batrachia</taxon>
        <taxon>Anura</taxon>
        <taxon>Neobatrachia</taxon>
        <taxon>Hyloidea</taxon>
        <taxon>Eleutherodactylidae</taxon>
        <taxon>Eleutherodactylinae</taxon>
        <taxon>Eleutherodactylus</taxon>
        <taxon>Eleutherodactylus</taxon>
    </lineage>
</organism>
<evidence type="ECO:0000313" key="2">
    <source>
        <dbReference type="EMBL" id="KAG9476679.1"/>
    </source>
</evidence>
<comment type="caution">
    <text evidence="2">The sequence shown here is derived from an EMBL/GenBank/DDBJ whole genome shotgun (WGS) entry which is preliminary data.</text>
</comment>